<accession>A0A815V930</accession>
<keyword evidence="5" id="KW-1185">Reference proteome</keyword>
<reference evidence="4" key="1">
    <citation type="submission" date="2021-02" db="EMBL/GenBank/DDBJ databases">
        <authorList>
            <person name="Nowell W R."/>
        </authorList>
    </citation>
    <scope>NUCLEOTIDE SEQUENCE</scope>
</reference>
<evidence type="ECO:0000256" key="1">
    <source>
        <dbReference type="SAM" id="Phobius"/>
    </source>
</evidence>
<comment type="caution">
    <text evidence="4">The sequence shown here is derived from an EMBL/GenBank/DDBJ whole genome shotgun (WGS) entry which is preliminary data.</text>
</comment>
<keyword evidence="1" id="KW-0472">Membrane</keyword>
<dbReference type="Proteomes" id="UP000663877">
    <property type="component" value="Unassembled WGS sequence"/>
</dbReference>
<dbReference type="EMBL" id="CAJNOI010000145">
    <property type="protein sequence ID" value="CAF1126738.1"/>
    <property type="molecule type" value="Genomic_DNA"/>
</dbReference>
<evidence type="ECO:0000313" key="4">
    <source>
        <dbReference type="EMBL" id="CAF1527566.1"/>
    </source>
</evidence>
<name>A0A815V930_9BILA</name>
<protein>
    <submittedName>
        <fullName evidence="4">Uncharacterized protein</fullName>
    </submittedName>
</protein>
<gene>
    <name evidence="2" type="ORF">BJG266_LOCUS22767</name>
    <name evidence="3" type="ORF">QVE165_LOCUS45231</name>
    <name evidence="4" type="ORF">QVE165_LOCUS45254</name>
</gene>
<evidence type="ECO:0000313" key="3">
    <source>
        <dbReference type="EMBL" id="CAF1527241.1"/>
    </source>
</evidence>
<sequence length="249" mass="28647">MLSCSPLQGSSYGAYNSVTVMIIVVVPLVVFIIIAVYTACLRGHEYGNLFYYLIDTLFHFEPIEDEKSKEGQDNENKSSAVAIPRHRKSLKFYEHIINSNRRRTVMLLFISVFTITSSLAVFFEGVFLANEFLKPNSNCPYDYDTLDCYGYQKRLDPYPNCYFQCTPGQQTPDSSAFFGEATCYRWVIQDITVFDVFGQIDRCYKDYSYGIRLINRMGTINGQWYDIYDVLQHKTLASLISDDSSFNAI</sequence>
<dbReference type="AlphaFoldDB" id="A0A815V930"/>
<evidence type="ECO:0000313" key="5">
    <source>
        <dbReference type="Proteomes" id="UP000663832"/>
    </source>
</evidence>
<feature type="transmembrane region" description="Helical" evidence="1">
    <location>
        <begin position="105"/>
        <end position="129"/>
    </location>
</feature>
<feature type="transmembrane region" description="Helical" evidence="1">
    <location>
        <begin position="20"/>
        <end position="40"/>
    </location>
</feature>
<dbReference type="Proteomes" id="UP000663832">
    <property type="component" value="Unassembled WGS sequence"/>
</dbReference>
<keyword evidence="1" id="KW-0812">Transmembrane</keyword>
<proteinExistence type="predicted"/>
<organism evidence="4 5">
    <name type="scientific">Adineta steineri</name>
    <dbReference type="NCBI Taxonomy" id="433720"/>
    <lineage>
        <taxon>Eukaryota</taxon>
        <taxon>Metazoa</taxon>
        <taxon>Spiralia</taxon>
        <taxon>Gnathifera</taxon>
        <taxon>Rotifera</taxon>
        <taxon>Eurotatoria</taxon>
        <taxon>Bdelloidea</taxon>
        <taxon>Adinetida</taxon>
        <taxon>Adinetidae</taxon>
        <taxon>Adineta</taxon>
    </lineage>
</organism>
<keyword evidence="1" id="KW-1133">Transmembrane helix</keyword>
<dbReference type="EMBL" id="CAJNOM010000630">
    <property type="protein sequence ID" value="CAF1527241.1"/>
    <property type="molecule type" value="Genomic_DNA"/>
</dbReference>
<evidence type="ECO:0000313" key="2">
    <source>
        <dbReference type="EMBL" id="CAF1126738.1"/>
    </source>
</evidence>
<dbReference type="EMBL" id="CAJNOM010000631">
    <property type="protein sequence ID" value="CAF1527566.1"/>
    <property type="molecule type" value="Genomic_DNA"/>
</dbReference>